<dbReference type="GO" id="GO:0000160">
    <property type="term" value="P:phosphorelay signal transduction system"/>
    <property type="evidence" value="ECO:0007669"/>
    <property type="project" value="InterPro"/>
</dbReference>
<gene>
    <name evidence="4" type="ORF">AB5J55_11765</name>
</gene>
<organism evidence="4">
    <name type="scientific">Streptomyces sp. R11</name>
    <dbReference type="NCBI Taxonomy" id="3238625"/>
    <lineage>
        <taxon>Bacteria</taxon>
        <taxon>Bacillati</taxon>
        <taxon>Actinomycetota</taxon>
        <taxon>Actinomycetes</taxon>
        <taxon>Kitasatosporales</taxon>
        <taxon>Streptomycetaceae</taxon>
        <taxon>Streptomyces</taxon>
    </lineage>
</organism>
<keyword evidence="2" id="KW-0597">Phosphoprotein</keyword>
<name>A0AB39MWI5_9ACTN</name>
<accession>A0AB39MWI5</accession>
<proteinExistence type="predicted"/>
<dbReference type="InterPro" id="IPR001789">
    <property type="entry name" value="Sig_transdc_resp-reg_receiver"/>
</dbReference>
<keyword evidence="1" id="KW-0378">Hydrolase</keyword>
<dbReference type="AlphaFoldDB" id="A0AB39MWI5"/>
<evidence type="ECO:0000256" key="2">
    <source>
        <dbReference type="PROSITE-ProRule" id="PRU00169"/>
    </source>
</evidence>
<dbReference type="Pfam" id="PF00072">
    <property type="entry name" value="Response_reg"/>
    <property type="match status" value="1"/>
</dbReference>
<dbReference type="RefSeq" id="WP_369270612.1">
    <property type="nucleotide sequence ID" value="NZ_CP163432.1"/>
</dbReference>
<dbReference type="Pfam" id="PF07228">
    <property type="entry name" value="SpoIIE"/>
    <property type="match status" value="1"/>
</dbReference>
<dbReference type="Gene3D" id="3.60.40.10">
    <property type="entry name" value="PPM-type phosphatase domain"/>
    <property type="match status" value="1"/>
</dbReference>
<dbReference type="SMART" id="SM00331">
    <property type="entry name" value="PP2C_SIG"/>
    <property type="match status" value="1"/>
</dbReference>
<sequence length="651" mass="68365">MDGFGKQSGTTVMVVDDVSTNRFAMGAVLRRAGHDVVPVASAGEALNELDIRLRAGALPDVALVDVGLPDMSGFELCRLVKARPSMAALPVVHFSAMAVDPGDRCRGLDAGADAYLTVPAEPSEIEAVVRAAVRGARRRSAAEVLAHRLTLLSEAIVTVQTARCLGELADAAAAGTARLTGTPAVVFVIGPGGEPHWGSSLRLPRGDGFARPAGTPTALPDTAPQVAAARLITRIAEGRTGRTGVHSTTVPASLWPAGFFRPGVREDARLVLAFTEEGRTSVCVAMPVPPAAVPLPAPPSARRPQTGPRTEPIAAYDRLASRAPQAGVLAEPIPVYVPFAAHRPGPELLAEPMPAYDPLTPRRRHNGVPAAPMPAYDPLAARRPPTAPVPGPDSGDDALLARLAQATALAAEPLLMYQAERQIALTLQHSFLPQPYRLPALPGVKVVVRYVPASRQAEIGGDFYAALRTREGVLTAVGDVVGHSLDAATVMVEIRHALRAYCVEESDPGVLAGRLDRMLVHYHPDVTATVCLTLVDPGTGRGRIANAGHIPPLVVRDGGGAEYVPVDGPLLGLGLRRPKPTELVLTPADRLLMVTDGLIESRGIDLDVSLKQLRTAAADAPPGVDALCDTLLDHFGRDHEDDIAMLALRLG</sequence>
<feature type="domain" description="Response regulatory" evidence="3">
    <location>
        <begin position="11"/>
        <end position="133"/>
    </location>
</feature>
<dbReference type="SMART" id="SM00448">
    <property type="entry name" value="REC"/>
    <property type="match status" value="1"/>
</dbReference>
<dbReference type="PANTHER" id="PTHR43156:SF2">
    <property type="entry name" value="STAGE II SPORULATION PROTEIN E"/>
    <property type="match status" value="1"/>
</dbReference>
<dbReference type="PANTHER" id="PTHR43156">
    <property type="entry name" value="STAGE II SPORULATION PROTEIN E-RELATED"/>
    <property type="match status" value="1"/>
</dbReference>
<dbReference type="InterPro" id="IPR011006">
    <property type="entry name" value="CheY-like_superfamily"/>
</dbReference>
<dbReference type="InterPro" id="IPR052016">
    <property type="entry name" value="Bact_Sigma-Reg"/>
</dbReference>
<dbReference type="SUPFAM" id="SSF52172">
    <property type="entry name" value="CheY-like"/>
    <property type="match status" value="1"/>
</dbReference>
<reference evidence="4" key="1">
    <citation type="submission" date="2024-07" db="EMBL/GenBank/DDBJ databases">
        <authorList>
            <person name="Yu S.T."/>
        </authorList>
    </citation>
    <scope>NUCLEOTIDE SEQUENCE</scope>
    <source>
        <strain evidence="4">R11</strain>
    </source>
</reference>
<protein>
    <submittedName>
        <fullName evidence="4">SpoIIE family protein phosphatase</fullName>
    </submittedName>
</protein>
<dbReference type="Gene3D" id="3.40.50.2300">
    <property type="match status" value="1"/>
</dbReference>
<evidence type="ECO:0000256" key="1">
    <source>
        <dbReference type="ARBA" id="ARBA00022801"/>
    </source>
</evidence>
<evidence type="ECO:0000259" key="3">
    <source>
        <dbReference type="PROSITE" id="PS50110"/>
    </source>
</evidence>
<feature type="modified residue" description="4-aspartylphosphate" evidence="2">
    <location>
        <position position="65"/>
    </location>
</feature>
<dbReference type="PROSITE" id="PS50110">
    <property type="entry name" value="RESPONSE_REGULATORY"/>
    <property type="match status" value="1"/>
</dbReference>
<dbReference type="InterPro" id="IPR001932">
    <property type="entry name" value="PPM-type_phosphatase-like_dom"/>
</dbReference>
<dbReference type="SUPFAM" id="SSF81606">
    <property type="entry name" value="PP2C-like"/>
    <property type="match status" value="1"/>
</dbReference>
<dbReference type="InterPro" id="IPR036457">
    <property type="entry name" value="PPM-type-like_dom_sf"/>
</dbReference>
<evidence type="ECO:0000313" key="4">
    <source>
        <dbReference type="EMBL" id="XDQ10289.1"/>
    </source>
</evidence>
<dbReference type="GO" id="GO:0016791">
    <property type="term" value="F:phosphatase activity"/>
    <property type="evidence" value="ECO:0007669"/>
    <property type="project" value="TreeGrafter"/>
</dbReference>
<dbReference type="EMBL" id="CP163432">
    <property type="protein sequence ID" value="XDQ10289.1"/>
    <property type="molecule type" value="Genomic_DNA"/>
</dbReference>